<comment type="caution">
    <text evidence="1">The sequence shown here is derived from an EMBL/GenBank/DDBJ whole genome shotgun (WGS) entry which is preliminary data.</text>
</comment>
<dbReference type="SUPFAM" id="SSF47954">
    <property type="entry name" value="Cyclin-like"/>
    <property type="match status" value="1"/>
</dbReference>
<accession>A0ABD0TSF6</accession>
<evidence type="ECO:0008006" key="3">
    <source>
        <dbReference type="Google" id="ProtNLM"/>
    </source>
</evidence>
<reference evidence="1 2" key="1">
    <citation type="submission" date="2024-06" db="EMBL/GenBank/DDBJ databases">
        <title>A chromosome-level genome assembly of beet webworm, Loxostege sticticalis.</title>
        <authorList>
            <person name="Zhang Y."/>
        </authorList>
    </citation>
    <scope>NUCLEOTIDE SEQUENCE [LARGE SCALE GENOMIC DNA]</scope>
    <source>
        <strain evidence="1">AQ028</strain>
        <tissue evidence="1">Male pupae</tissue>
    </source>
</reference>
<evidence type="ECO:0000313" key="1">
    <source>
        <dbReference type="EMBL" id="KAL0852285.1"/>
    </source>
</evidence>
<protein>
    <recommendedName>
        <fullName evidence="3">Cyclin D</fullName>
    </recommendedName>
</protein>
<dbReference type="PANTHER" id="PTHR21615:SF2">
    <property type="entry name" value="CYCLIN N-TERMINAL DOMAIN-CONTAINING PROTEIN 1"/>
    <property type="match status" value="1"/>
</dbReference>
<dbReference type="AlphaFoldDB" id="A0ABD0TSF6"/>
<dbReference type="InterPro" id="IPR036915">
    <property type="entry name" value="Cyclin-like_sf"/>
</dbReference>
<gene>
    <name evidence="1" type="ORF">ABMA28_000493</name>
</gene>
<dbReference type="PANTHER" id="PTHR21615">
    <property type="entry name" value="CYCLIN N-TERMINAL DOMAIN-CONTAINING PROTEIN 1"/>
    <property type="match status" value="1"/>
</dbReference>
<dbReference type="Proteomes" id="UP001549921">
    <property type="component" value="Unassembled WGS sequence"/>
</dbReference>
<name>A0ABD0TSF6_LOXSC</name>
<dbReference type="EMBL" id="JBEDNZ010000001">
    <property type="protein sequence ID" value="KAL0852285.1"/>
    <property type="molecule type" value="Genomic_DNA"/>
</dbReference>
<proteinExistence type="predicted"/>
<organism evidence="1 2">
    <name type="scientific">Loxostege sticticalis</name>
    <name type="common">Beet webworm moth</name>
    <dbReference type="NCBI Taxonomy" id="481309"/>
    <lineage>
        <taxon>Eukaryota</taxon>
        <taxon>Metazoa</taxon>
        <taxon>Ecdysozoa</taxon>
        <taxon>Arthropoda</taxon>
        <taxon>Hexapoda</taxon>
        <taxon>Insecta</taxon>
        <taxon>Pterygota</taxon>
        <taxon>Neoptera</taxon>
        <taxon>Endopterygota</taxon>
        <taxon>Lepidoptera</taxon>
        <taxon>Glossata</taxon>
        <taxon>Ditrysia</taxon>
        <taxon>Pyraloidea</taxon>
        <taxon>Crambidae</taxon>
        <taxon>Pyraustinae</taxon>
        <taxon>Loxostege</taxon>
    </lineage>
</organism>
<evidence type="ECO:0000313" key="2">
    <source>
        <dbReference type="Proteomes" id="UP001549921"/>
    </source>
</evidence>
<sequence length="279" mass="31258">MPQWISRLFDDCGEEEEDDSWALMLLRKEGRTAVWVLCAALGVDSRGVPGQACRLLERYLHVQMRIYNNLALATTIVTDNQECQRFKNQLTTKFPLLMVSCIQLAAKMSSADFQMNASFIRACLIFRGVRLSVADINDSEFRVYSTLGFRVPLWTSVDAAEVLAVDAGMPQDMLQAVALVVNVAEYCRDRLDNRVRWAANLSPACSKFNRATLRTLHLVAGCVAATARYLSFKGPDPAPRLAELTRAPLCYIRCVSDCVLSNLLMSEAMTSTSRKRTRE</sequence>